<dbReference type="EMBL" id="BTRK01000005">
    <property type="protein sequence ID" value="GMR52028.1"/>
    <property type="molecule type" value="Genomic_DNA"/>
</dbReference>
<dbReference type="PANTHER" id="PTHR31751:SF42">
    <property type="entry name" value="PROTEIN CBG10204"/>
    <property type="match status" value="1"/>
</dbReference>
<proteinExistence type="predicted"/>
<reference evidence="3" key="1">
    <citation type="submission" date="2022-10" db="EMBL/GenBank/DDBJ databases">
        <title>Genome assembly of Pristionchus species.</title>
        <authorList>
            <person name="Yoshida K."/>
            <person name="Sommer R.J."/>
        </authorList>
    </citation>
    <scope>NUCLEOTIDE SEQUENCE [LARGE SCALE GENOMIC DNA]</scope>
    <source>
        <strain evidence="3">RS5460</strain>
    </source>
</reference>
<name>A0AAN5CWE1_9BILA</name>
<comment type="caution">
    <text evidence="2">The sequence shown here is derived from an EMBL/GenBank/DDBJ whole genome shotgun (WGS) entry which is preliminary data.</text>
</comment>
<keyword evidence="3" id="KW-1185">Reference proteome</keyword>
<accession>A0AAN5CWE1</accession>
<protein>
    <recommendedName>
        <fullName evidence="4">Transposase</fullName>
    </recommendedName>
</protein>
<dbReference type="AlphaFoldDB" id="A0AAN5CWE1"/>
<evidence type="ECO:0008006" key="4">
    <source>
        <dbReference type="Google" id="ProtNLM"/>
    </source>
</evidence>
<evidence type="ECO:0000313" key="3">
    <source>
        <dbReference type="Proteomes" id="UP001328107"/>
    </source>
</evidence>
<gene>
    <name evidence="2" type="ORF">PMAYCL1PPCAC_22224</name>
</gene>
<feature type="region of interest" description="Disordered" evidence="1">
    <location>
        <begin position="127"/>
        <end position="166"/>
    </location>
</feature>
<sequence length="197" mass="22053">QVTCLEKALNALADKIGGVARISTLVTDRHGAVIKMMRDRFPSIRHFFDPWHYFRNLTMSLLKITKPNYMTTVKFWTRRIINKAYDSVVKAQGDGTVASEMFRSTLHCMCGVHDFSSDPSFTTFKKCLHSPPSPGSPTSRKTAEPTKGSSPSFSRRKTSRTSRMSAGFSKRALLKASMLSPGNTLRRRTILIETATS</sequence>
<dbReference type="PANTHER" id="PTHR31751">
    <property type="entry name" value="SI:CH211-108C17.2-RELATED-RELATED"/>
    <property type="match status" value="1"/>
</dbReference>
<feature type="non-terminal residue" evidence="2">
    <location>
        <position position="1"/>
    </location>
</feature>
<evidence type="ECO:0000313" key="2">
    <source>
        <dbReference type="EMBL" id="GMR52028.1"/>
    </source>
</evidence>
<dbReference type="Proteomes" id="UP001328107">
    <property type="component" value="Unassembled WGS sequence"/>
</dbReference>
<organism evidence="2 3">
    <name type="scientific">Pristionchus mayeri</name>
    <dbReference type="NCBI Taxonomy" id="1317129"/>
    <lineage>
        <taxon>Eukaryota</taxon>
        <taxon>Metazoa</taxon>
        <taxon>Ecdysozoa</taxon>
        <taxon>Nematoda</taxon>
        <taxon>Chromadorea</taxon>
        <taxon>Rhabditida</taxon>
        <taxon>Rhabditina</taxon>
        <taxon>Diplogasteromorpha</taxon>
        <taxon>Diplogasteroidea</taxon>
        <taxon>Neodiplogasteridae</taxon>
        <taxon>Pristionchus</taxon>
    </lineage>
</organism>
<evidence type="ECO:0000256" key="1">
    <source>
        <dbReference type="SAM" id="MobiDB-lite"/>
    </source>
</evidence>